<protein>
    <submittedName>
        <fullName evidence="6">Transcription regulator</fullName>
    </submittedName>
</protein>
<proteinExistence type="predicted"/>
<dbReference type="InterPro" id="IPR001647">
    <property type="entry name" value="HTH_TetR"/>
</dbReference>
<dbReference type="GO" id="GO:0003700">
    <property type="term" value="F:DNA-binding transcription factor activity"/>
    <property type="evidence" value="ECO:0007669"/>
    <property type="project" value="TreeGrafter"/>
</dbReference>
<evidence type="ECO:0000313" key="6">
    <source>
        <dbReference type="EMBL" id="KRK25372.1"/>
    </source>
</evidence>
<dbReference type="GeneID" id="49395249"/>
<evidence type="ECO:0000256" key="3">
    <source>
        <dbReference type="ARBA" id="ARBA00023163"/>
    </source>
</evidence>
<comment type="caution">
    <text evidence="6">The sequence shown here is derived from an EMBL/GenBank/DDBJ whole genome shotgun (WGS) entry which is preliminary data.</text>
</comment>
<dbReference type="InterPro" id="IPR009057">
    <property type="entry name" value="Homeodomain-like_sf"/>
</dbReference>
<gene>
    <name evidence="6" type="ORF">FD24_GL003221</name>
</gene>
<evidence type="ECO:0000256" key="2">
    <source>
        <dbReference type="ARBA" id="ARBA00023125"/>
    </source>
</evidence>
<dbReference type="InterPro" id="IPR050109">
    <property type="entry name" value="HTH-type_TetR-like_transc_reg"/>
</dbReference>
<dbReference type="SUPFAM" id="SSF46689">
    <property type="entry name" value="Homeodomain-like"/>
    <property type="match status" value="1"/>
</dbReference>
<accession>A0A837RC19</accession>
<dbReference type="RefSeq" id="WP_050339874.1">
    <property type="nucleotide sequence ID" value="NZ_AZCU01000008.1"/>
</dbReference>
<evidence type="ECO:0000256" key="1">
    <source>
        <dbReference type="ARBA" id="ARBA00023015"/>
    </source>
</evidence>
<feature type="domain" description="HTH tetR-type" evidence="5">
    <location>
        <begin position="11"/>
        <end position="71"/>
    </location>
</feature>
<organism evidence="6 7">
    <name type="scientific">Lactiplantibacillus pentosus DSM 20314</name>
    <dbReference type="NCBI Taxonomy" id="1423791"/>
    <lineage>
        <taxon>Bacteria</taxon>
        <taxon>Bacillati</taxon>
        <taxon>Bacillota</taxon>
        <taxon>Bacilli</taxon>
        <taxon>Lactobacillales</taxon>
        <taxon>Lactobacillaceae</taxon>
        <taxon>Lactiplantibacillus</taxon>
    </lineage>
</organism>
<dbReference type="Pfam" id="PF00440">
    <property type="entry name" value="TetR_N"/>
    <property type="match status" value="1"/>
</dbReference>
<dbReference type="Gene3D" id="1.10.357.10">
    <property type="entry name" value="Tetracycline Repressor, domain 2"/>
    <property type="match status" value="1"/>
</dbReference>
<keyword evidence="2 4" id="KW-0238">DNA-binding</keyword>
<dbReference type="PANTHER" id="PTHR30055">
    <property type="entry name" value="HTH-TYPE TRANSCRIPTIONAL REGULATOR RUTR"/>
    <property type="match status" value="1"/>
</dbReference>
<dbReference type="EMBL" id="AZCU01000008">
    <property type="protein sequence ID" value="KRK25372.1"/>
    <property type="molecule type" value="Genomic_DNA"/>
</dbReference>
<evidence type="ECO:0000313" key="7">
    <source>
        <dbReference type="Proteomes" id="UP000051020"/>
    </source>
</evidence>
<dbReference type="PANTHER" id="PTHR30055:SF234">
    <property type="entry name" value="HTH-TYPE TRANSCRIPTIONAL REGULATOR BETI"/>
    <property type="match status" value="1"/>
</dbReference>
<dbReference type="PROSITE" id="PS50977">
    <property type="entry name" value="HTH_TETR_2"/>
    <property type="match status" value="1"/>
</dbReference>
<dbReference type="GO" id="GO:0000976">
    <property type="term" value="F:transcription cis-regulatory region binding"/>
    <property type="evidence" value="ECO:0007669"/>
    <property type="project" value="TreeGrafter"/>
</dbReference>
<dbReference type="Proteomes" id="UP000051020">
    <property type="component" value="Unassembled WGS sequence"/>
</dbReference>
<name>A0A837RC19_LACPE</name>
<keyword evidence="1" id="KW-0805">Transcription regulation</keyword>
<dbReference type="AlphaFoldDB" id="A0A837RC19"/>
<sequence>MANIYTPNQKAAKRQAIMQAAIDLFAHKSYTEITMQQIAETVGSSKGTTFRYFATKEDLFMTILLEDYQRYFEQLIAALTQEANFSASEYIAWMVEQTKRLIEQHDVLIRLNAIRGPILEGKANMAETIAQRDALYAVSQRLGQQLVAQTDHLLDQAQFSHLFIVQSGIISGLMNMASLTSFNHQKLARSYPDFEIQLMPEAQQQIKFYLIQYLEEFSKK</sequence>
<evidence type="ECO:0000259" key="5">
    <source>
        <dbReference type="PROSITE" id="PS50977"/>
    </source>
</evidence>
<reference evidence="6 7" key="1">
    <citation type="journal article" date="2015" name="Genome Announc.">
        <title>Expanding the biotechnology potential of lactobacilli through comparative genomics of 213 strains and associated genera.</title>
        <authorList>
            <person name="Sun Z."/>
            <person name="Harris H.M."/>
            <person name="McCann A."/>
            <person name="Guo C."/>
            <person name="Argimon S."/>
            <person name="Zhang W."/>
            <person name="Yang X."/>
            <person name="Jeffery I.B."/>
            <person name="Cooney J.C."/>
            <person name="Kagawa T.F."/>
            <person name="Liu W."/>
            <person name="Song Y."/>
            <person name="Salvetti E."/>
            <person name="Wrobel A."/>
            <person name="Rasinkangas P."/>
            <person name="Parkhill J."/>
            <person name="Rea M.C."/>
            <person name="O'Sullivan O."/>
            <person name="Ritari J."/>
            <person name="Douillard F.P."/>
            <person name="Paul Ross R."/>
            <person name="Yang R."/>
            <person name="Briner A.E."/>
            <person name="Felis G.E."/>
            <person name="de Vos W.M."/>
            <person name="Barrangou R."/>
            <person name="Klaenhammer T.R."/>
            <person name="Caufield P.W."/>
            <person name="Cui Y."/>
            <person name="Zhang H."/>
            <person name="O'Toole P.W."/>
        </authorList>
    </citation>
    <scope>NUCLEOTIDE SEQUENCE [LARGE SCALE GENOMIC DNA]</scope>
    <source>
        <strain evidence="6 7">DSM 20314</strain>
    </source>
</reference>
<evidence type="ECO:0000256" key="4">
    <source>
        <dbReference type="PROSITE-ProRule" id="PRU00335"/>
    </source>
</evidence>
<dbReference type="PRINTS" id="PR00455">
    <property type="entry name" value="HTHTETR"/>
</dbReference>
<feature type="DNA-binding region" description="H-T-H motif" evidence="4">
    <location>
        <begin position="34"/>
        <end position="53"/>
    </location>
</feature>
<keyword evidence="3" id="KW-0804">Transcription</keyword>